<comment type="caution">
    <text evidence="1">The sequence shown here is derived from an EMBL/GenBank/DDBJ whole genome shotgun (WGS) entry which is preliminary data.</text>
</comment>
<gene>
    <name evidence="1" type="ORF">RSA13_11135</name>
</gene>
<evidence type="ECO:0000313" key="1">
    <source>
        <dbReference type="EMBL" id="KTS97644.1"/>
    </source>
</evidence>
<dbReference type="InterPro" id="IPR010888">
    <property type="entry name" value="CblD"/>
</dbReference>
<organism evidence="1 2">
    <name type="scientific">Pantoea stewartii</name>
    <dbReference type="NCBI Taxonomy" id="66269"/>
    <lineage>
        <taxon>Bacteria</taxon>
        <taxon>Pseudomonadati</taxon>
        <taxon>Pseudomonadota</taxon>
        <taxon>Gammaproteobacteria</taxon>
        <taxon>Enterobacterales</taxon>
        <taxon>Erwiniaceae</taxon>
        <taxon>Pantoea</taxon>
    </lineage>
</organism>
<accession>A0AB34VFQ7</accession>
<dbReference type="Pfam" id="PF07434">
    <property type="entry name" value="CblD"/>
    <property type="match status" value="1"/>
</dbReference>
<protein>
    <submittedName>
        <fullName evidence="1">Uncharacterized protein</fullName>
    </submittedName>
</protein>
<dbReference type="Gene3D" id="2.60.40.2040">
    <property type="entry name" value="CFA/I fimbrial subunit E, pilin domain"/>
    <property type="match status" value="1"/>
</dbReference>
<dbReference type="AlphaFoldDB" id="A0AB34VFQ7"/>
<dbReference type="Proteomes" id="UP000072520">
    <property type="component" value="Unassembled WGS sequence"/>
</dbReference>
<dbReference type="EMBL" id="LDSI01000014">
    <property type="protein sequence ID" value="KTS97644.1"/>
    <property type="molecule type" value="Genomic_DNA"/>
</dbReference>
<reference evidence="1 2" key="1">
    <citation type="journal article" date="2016" name="Front. Microbiol.">
        <title>Genomic Resource of Rice Seed Associated Bacteria.</title>
        <authorList>
            <person name="Midha S."/>
            <person name="Bansal K."/>
            <person name="Sharma S."/>
            <person name="Kumar N."/>
            <person name="Patil P.P."/>
            <person name="Chaudhry V."/>
            <person name="Patil P.B."/>
        </authorList>
    </citation>
    <scope>NUCLEOTIDE SEQUENCE [LARGE SCALE GENOMIC DNA]</scope>
    <source>
        <strain evidence="1 2">RSA13</strain>
    </source>
</reference>
<name>A0AB34VFQ7_9GAMM</name>
<sequence length="147" mass="15948">MLPVKVTPSGDVATGRASLDMCLYDGAGLSDSRYMLVFSDENSNSIGRDFSMRRENGAGEISYSVSVTDPSGTPQTVANREPFYWSNMQNGGAAQGRLRYVQLPNGYQGTVPCVPSAVSVQIRPVRYSSLRAGHYRGKINILFTPST</sequence>
<proteinExistence type="predicted"/>
<evidence type="ECO:0000313" key="2">
    <source>
        <dbReference type="Proteomes" id="UP000072520"/>
    </source>
</evidence>